<evidence type="ECO:0000259" key="1">
    <source>
        <dbReference type="Pfam" id="PF01323"/>
    </source>
</evidence>
<reference evidence="2 3" key="1">
    <citation type="submission" date="2020-05" db="EMBL/GenBank/DDBJ databases">
        <title>Azospirillum oleiclasticum sp. nov, a nitrogen-fixing and heavy crude oil-emulsifying bacterium isolated from the crude oil of Yumen Oilfield.</title>
        <authorList>
            <person name="Wu D."/>
            <person name="Cai M."/>
            <person name="Zhang X."/>
        </authorList>
    </citation>
    <scope>NUCLEOTIDE SEQUENCE [LARGE SCALE GENOMIC DNA]</scope>
    <source>
        <strain evidence="2 3">ROY-1-1-2</strain>
    </source>
</reference>
<dbReference type="InterPro" id="IPR036249">
    <property type="entry name" value="Thioredoxin-like_sf"/>
</dbReference>
<comment type="caution">
    <text evidence="2">The sequence shown here is derived from an EMBL/GenBank/DDBJ whole genome shotgun (WGS) entry which is preliminary data.</text>
</comment>
<dbReference type="SUPFAM" id="SSF52833">
    <property type="entry name" value="Thioredoxin-like"/>
    <property type="match status" value="1"/>
</dbReference>
<dbReference type="EMBL" id="JABFDB010000044">
    <property type="protein sequence ID" value="NYZ24679.1"/>
    <property type="molecule type" value="Genomic_DNA"/>
</dbReference>
<dbReference type="Gene3D" id="3.40.30.10">
    <property type="entry name" value="Glutaredoxin"/>
    <property type="match status" value="1"/>
</dbReference>
<evidence type="ECO:0000313" key="2">
    <source>
        <dbReference type="EMBL" id="NYZ24679.1"/>
    </source>
</evidence>
<dbReference type="RefSeq" id="WP_180286456.1">
    <property type="nucleotide sequence ID" value="NZ_JABFDB010000044.1"/>
</dbReference>
<sequence>MTATPTVRLVVWSDYVCPFCYLEMPVLERVLEDYGDQIAIDWRPFELRPDPVPTLDPDGDDLHEVWERSVYPMAEERGVTIRLPPVQPRSRRAHEAAAYARSVGQLGVLHSALFRAFFEEGLDIGDERVLLDLAATVGLDAGALLDALRSGRFREVVEADLRLAQRMGLTGVPAIVVVPDETLGGPPLLVSGAQPYEQVAGAVEQALFGGAGSA</sequence>
<dbReference type="CDD" id="cd03024">
    <property type="entry name" value="DsbA_FrnE"/>
    <property type="match status" value="1"/>
</dbReference>
<dbReference type="Proteomes" id="UP000584642">
    <property type="component" value="Unassembled WGS sequence"/>
</dbReference>
<accession>A0ABX2TML3</accession>
<organism evidence="2 3">
    <name type="scientific">Azospirillum oleiclasticum</name>
    <dbReference type="NCBI Taxonomy" id="2735135"/>
    <lineage>
        <taxon>Bacteria</taxon>
        <taxon>Pseudomonadati</taxon>
        <taxon>Pseudomonadota</taxon>
        <taxon>Alphaproteobacteria</taxon>
        <taxon>Rhodospirillales</taxon>
        <taxon>Azospirillaceae</taxon>
        <taxon>Azospirillum</taxon>
    </lineage>
</organism>
<gene>
    <name evidence="2" type="ORF">HND93_33665</name>
</gene>
<dbReference type="InterPro" id="IPR001853">
    <property type="entry name" value="DSBA-like_thioredoxin_dom"/>
</dbReference>
<proteinExistence type="predicted"/>
<dbReference type="PANTHER" id="PTHR13887:SF41">
    <property type="entry name" value="THIOREDOXIN SUPERFAMILY PROTEIN"/>
    <property type="match status" value="1"/>
</dbReference>
<evidence type="ECO:0000313" key="3">
    <source>
        <dbReference type="Proteomes" id="UP000584642"/>
    </source>
</evidence>
<dbReference type="Pfam" id="PF01323">
    <property type="entry name" value="DSBA"/>
    <property type="match status" value="1"/>
</dbReference>
<keyword evidence="3" id="KW-1185">Reference proteome</keyword>
<name>A0ABX2TML3_9PROT</name>
<protein>
    <submittedName>
        <fullName evidence="2">DsbA family oxidoreductase</fullName>
    </submittedName>
</protein>
<feature type="domain" description="DSBA-like thioredoxin" evidence="1">
    <location>
        <begin position="9"/>
        <end position="203"/>
    </location>
</feature>
<dbReference type="PANTHER" id="PTHR13887">
    <property type="entry name" value="GLUTATHIONE S-TRANSFERASE KAPPA"/>
    <property type="match status" value="1"/>
</dbReference>